<reference evidence="1" key="1">
    <citation type="submission" date="2020-05" db="EMBL/GenBank/DDBJ databases">
        <title>Large-scale comparative analyses of tick genomes elucidate their genetic diversity and vector capacities.</title>
        <authorList>
            <person name="Jia N."/>
            <person name="Wang J."/>
            <person name="Shi W."/>
            <person name="Du L."/>
            <person name="Sun Y."/>
            <person name="Zhan W."/>
            <person name="Jiang J."/>
            <person name="Wang Q."/>
            <person name="Zhang B."/>
            <person name="Ji P."/>
            <person name="Sakyi L.B."/>
            <person name="Cui X."/>
            <person name="Yuan T."/>
            <person name="Jiang B."/>
            <person name="Yang W."/>
            <person name="Lam T.T.-Y."/>
            <person name="Chang Q."/>
            <person name="Ding S."/>
            <person name="Wang X."/>
            <person name="Zhu J."/>
            <person name="Ruan X."/>
            <person name="Zhao L."/>
            <person name="Wei J."/>
            <person name="Que T."/>
            <person name="Du C."/>
            <person name="Cheng J."/>
            <person name="Dai P."/>
            <person name="Han X."/>
            <person name="Huang E."/>
            <person name="Gao Y."/>
            <person name="Liu J."/>
            <person name="Shao H."/>
            <person name="Ye R."/>
            <person name="Li L."/>
            <person name="Wei W."/>
            <person name="Wang X."/>
            <person name="Wang C."/>
            <person name="Yang T."/>
            <person name="Huo Q."/>
            <person name="Li W."/>
            <person name="Guo W."/>
            <person name="Chen H."/>
            <person name="Zhou L."/>
            <person name="Ni X."/>
            <person name="Tian J."/>
            <person name="Zhou Y."/>
            <person name="Sheng Y."/>
            <person name="Liu T."/>
            <person name="Pan Y."/>
            <person name="Xia L."/>
            <person name="Li J."/>
            <person name="Zhao F."/>
            <person name="Cao W."/>
        </authorList>
    </citation>
    <scope>NUCLEOTIDE SEQUENCE</scope>
    <source>
        <strain evidence="1">Hyas-2018</strain>
    </source>
</reference>
<comment type="caution">
    <text evidence="1">The sequence shown here is derived from an EMBL/GenBank/DDBJ whole genome shotgun (WGS) entry which is preliminary data.</text>
</comment>
<evidence type="ECO:0000313" key="2">
    <source>
        <dbReference type="Proteomes" id="UP000821845"/>
    </source>
</evidence>
<accession>A0ACB7T8W6</accession>
<dbReference type="Proteomes" id="UP000821845">
    <property type="component" value="Chromosome 10"/>
</dbReference>
<dbReference type="EMBL" id="CM023490">
    <property type="protein sequence ID" value="KAH6943513.1"/>
    <property type="molecule type" value="Genomic_DNA"/>
</dbReference>
<name>A0ACB7T8W6_HYAAI</name>
<proteinExistence type="predicted"/>
<keyword evidence="2" id="KW-1185">Reference proteome</keyword>
<protein>
    <submittedName>
        <fullName evidence="1">Uncharacterized protein</fullName>
    </submittedName>
</protein>
<sequence length="901" mass="101944">MRVSSRAQEEAEPFPSPRSQHWSDTQESIQEEASRMAEESHLIFDIPQDEIVVCSSLSRIGHTRAGGGGRSSRTQLEQSSASALGCIHDSVQEEPFVRIAADQPDPVDEQQRNANRDHRARPNSEFANAVGGTSVRAISFLLIAVACLLLLGSMVLTNVTNKDSESAVGAQFENSTDVSNTDSDGRSDATAPPGASPDGSEGSDRRILPPEESHNLFKARRPASRHSRGPRKSLHRILKGTKCTSKACVEQGTKLVDELEPKIRPCDDFYQHACVRWQHRQPTNVQSDRVSVDYALVDLFGELLVNVIHSDATPFPELKFFIDECVRPQPNLFRNVRDAVLRHLDLKDWPYEVDSSIPDQTLSVKVGRVLSEIGLETLFSVYRGPTGAVIGQPRNLLLRHFLGSEPQLAGRLVVKAYESLLQTVTKKTAAPFEESAMTNVTAIEILIRRMLNANRAVLDAGRLKNCSTRQMIDLPRLGSLNLHRFFEAAVGGDSIMPETTSVHLSDTDYFDRMRTLALTKHDLLNYVTYRVVLELTPLISNWTLRSTLASVAYSRYPEFSERLDAAQMCVRFLERYEPVVPLYITFKRALELLGGPSVIRSVLDILKKTFLTDLQNSTMFTNTFKQYATNHIKDIYWEALMPYWLSEQKAAESYADGLYTNNPRHPAPHFFYFWMRTAAQKRREFLFGNKTSWTGGFLNAWATLDPPYDHLEIPLPVFDFMMPNDSTTAHLHLPRVGPRVYRELHRFLWHEAINYDLEHPASEESHYFDRLRRCLENQYRDIDFNPSRVPFNSARTSASDLLDLLAVRTAFHAYLRYLGAHDGDYRLSGAPNLSGQQLFFLYYARSHCERLNPRFAVKLMTNGPVSPAWYRVNGPLRNMYDFAIAFGCSPGTSMNPADKCL</sequence>
<gene>
    <name evidence="1" type="ORF">HPB50_022421</name>
</gene>
<evidence type="ECO:0000313" key="1">
    <source>
        <dbReference type="EMBL" id="KAH6943513.1"/>
    </source>
</evidence>
<organism evidence="1 2">
    <name type="scientific">Hyalomma asiaticum</name>
    <name type="common">Tick</name>
    <dbReference type="NCBI Taxonomy" id="266040"/>
    <lineage>
        <taxon>Eukaryota</taxon>
        <taxon>Metazoa</taxon>
        <taxon>Ecdysozoa</taxon>
        <taxon>Arthropoda</taxon>
        <taxon>Chelicerata</taxon>
        <taxon>Arachnida</taxon>
        <taxon>Acari</taxon>
        <taxon>Parasitiformes</taxon>
        <taxon>Ixodida</taxon>
        <taxon>Ixodoidea</taxon>
        <taxon>Ixodidae</taxon>
        <taxon>Hyalomminae</taxon>
        <taxon>Hyalomma</taxon>
    </lineage>
</organism>